<name>A0A1Z5K9V1_FISSO</name>
<sequence length="626" mass="69950">MTETQSDLRRRRHEQKVVRWKFHGTFIMSPQWEGVFDHSLEAPEPVWLARWINKPGTNKWLPLSPADCNALNKGTTDPVLIEGGRSTVSNGRISYNFVRGAEREVDYATWFIVDEENGPIPIFNKQDAEQIEALYQAADKADHIQEILDKDVVLQDGQYKAKVVKLNSNGTKLAMRKVPTGWIGTRYQLQRGYGAYDGPVDYDTMLGPVRHLVFVIHGIGEHFFSKEDVKWPSIVEAMDKMRRGVQEKQVEGWEESKGPCPDRIEFIPIEWYDKLHDSSTSLMRSLRATTLQTIPALRSIANDVILDVLLYMTPAFCEATLECVTFQLTELYHKFLHVYPNFLSQGGTISLMGHSLGSVIVWDLLSVLKEKETKGNPQSQTDSSGPQIHGVSVQSDDSQSNEVGYQAYAGHDITMDGKIQMGTWGPSLTKPLDQTIPFRPHSTILLGSPLGLFLTLRGAHPVFDAIRRNHKILLEPSSDASWEGLKVTSEISPFSLPTGSLFNIFHPSDPVAYRIEPLLLPVDLDPDNLPTPLYLTALGKSVRLHIKAKQLHSQLRKSVLDTKNSWNVLLASAVTALKVDSTTCEAGESAASNGILSQPIVFPLGGTSKRIDFSLQPGVIDNEYIR</sequence>
<dbReference type="OrthoDB" id="69269at2759"/>
<evidence type="ECO:0000313" key="3">
    <source>
        <dbReference type="EMBL" id="GAX22718.1"/>
    </source>
</evidence>
<feature type="region of interest" description="Disordered" evidence="1">
    <location>
        <begin position="373"/>
        <end position="400"/>
    </location>
</feature>
<dbReference type="Proteomes" id="UP000198406">
    <property type="component" value="Unassembled WGS sequence"/>
</dbReference>
<organism evidence="3 4">
    <name type="scientific">Fistulifera solaris</name>
    <name type="common">Oleaginous diatom</name>
    <dbReference type="NCBI Taxonomy" id="1519565"/>
    <lineage>
        <taxon>Eukaryota</taxon>
        <taxon>Sar</taxon>
        <taxon>Stramenopiles</taxon>
        <taxon>Ochrophyta</taxon>
        <taxon>Bacillariophyta</taxon>
        <taxon>Bacillariophyceae</taxon>
        <taxon>Bacillariophycidae</taxon>
        <taxon>Naviculales</taxon>
        <taxon>Naviculaceae</taxon>
        <taxon>Fistulifera</taxon>
    </lineage>
</organism>
<dbReference type="InterPro" id="IPR058055">
    <property type="entry name" value="PA-PLA1"/>
</dbReference>
<reference evidence="3 4" key="1">
    <citation type="journal article" date="2015" name="Plant Cell">
        <title>Oil accumulation by the oleaginous diatom Fistulifera solaris as revealed by the genome and transcriptome.</title>
        <authorList>
            <person name="Tanaka T."/>
            <person name="Maeda Y."/>
            <person name="Veluchamy A."/>
            <person name="Tanaka M."/>
            <person name="Abida H."/>
            <person name="Marechal E."/>
            <person name="Bowler C."/>
            <person name="Muto M."/>
            <person name="Sunaga Y."/>
            <person name="Tanaka M."/>
            <person name="Yoshino T."/>
            <person name="Taniguchi T."/>
            <person name="Fukuda Y."/>
            <person name="Nemoto M."/>
            <person name="Matsumoto M."/>
            <person name="Wong P.S."/>
            <person name="Aburatani S."/>
            <person name="Fujibuchi W."/>
        </authorList>
    </citation>
    <scope>NUCLEOTIDE SEQUENCE [LARGE SCALE GENOMIC DNA]</scope>
    <source>
        <strain evidence="3 4">JPCC DA0580</strain>
    </source>
</reference>
<evidence type="ECO:0000313" key="4">
    <source>
        <dbReference type="Proteomes" id="UP000198406"/>
    </source>
</evidence>
<dbReference type="GO" id="GO:0005737">
    <property type="term" value="C:cytoplasm"/>
    <property type="evidence" value="ECO:0007669"/>
    <property type="project" value="TreeGrafter"/>
</dbReference>
<accession>A0A1Z5K9V1</accession>
<dbReference type="InterPro" id="IPR004177">
    <property type="entry name" value="DDHD_dom"/>
</dbReference>
<dbReference type="AlphaFoldDB" id="A0A1Z5K9V1"/>
<dbReference type="GO" id="GO:0004620">
    <property type="term" value="F:phospholipase activity"/>
    <property type="evidence" value="ECO:0007669"/>
    <property type="project" value="TreeGrafter"/>
</dbReference>
<gene>
    <name evidence="3" type="ORF">FisN_4Hh170</name>
</gene>
<evidence type="ECO:0000259" key="2">
    <source>
        <dbReference type="PROSITE" id="PS51043"/>
    </source>
</evidence>
<protein>
    <recommendedName>
        <fullName evidence="2">DDHD domain-containing protein</fullName>
    </recommendedName>
</protein>
<comment type="caution">
    <text evidence="3">The sequence shown here is derived from an EMBL/GenBank/DDBJ whole genome shotgun (WGS) entry which is preliminary data.</text>
</comment>
<dbReference type="InParanoid" id="A0A1Z5K9V1"/>
<keyword evidence="4" id="KW-1185">Reference proteome</keyword>
<evidence type="ECO:0000256" key="1">
    <source>
        <dbReference type="SAM" id="MobiDB-lite"/>
    </source>
</evidence>
<feature type="domain" description="DDHD" evidence="2">
    <location>
        <begin position="436"/>
        <end position="626"/>
    </location>
</feature>
<proteinExistence type="predicted"/>
<feature type="compositionally biased region" description="Polar residues" evidence="1">
    <location>
        <begin position="375"/>
        <end position="400"/>
    </location>
</feature>
<dbReference type="SMART" id="SM01127">
    <property type="entry name" value="DDHD"/>
    <property type="match status" value="1"/>
</dbReference>
<dbReference type="EMBL" id="BDSP01000187">
    <property type="protein sequence ID" value="GAX22718.1"/>
    <property type="molecule type" value="Genomic_DNA"/>
</dbReference>
<dbReference type="PANTHER" id="PTHR23509:SF10">
    <property type="entry name" value="LD21067P"/>
    <property type="match status" value="1"/>
</dbReference>
<dbReference type="PROSITE" id="PS51043">
    <property type="entry name" value="DDHD"/>
    <property type="match status" value="1"/>
</dbReference>
<dbReference type="GO" id="GO:0046872">
    <property type="term" value="F:metal ion binding"/>
    <property type="evidence" value="ECO:0007669"/>
    <property type="project" value="InterPro"/>
</dbReference>
<dbReference type="Pfam" id="PF02862">
    <property type="entry name" value="DDHD"/>
    <property type="match status" value="1"/>
</dbReference>
<dbReference type="PANTHER" id="PTHR23509">
    <property type="entry name" value="PA-PL1 PHOSPHOLIPASE FAMILY"/>
    <property type="match status" value="1"/>
</dbReference>